<evidence type="ECO:0000313" key="2">
    <source>
        <dbReference type="EMBL" id="CAD9502313.1"/>
    </source>
</evidence>
<dbReference type="AlphaFoldDB" id="A0A7S2HWZ3"/>
<evidence type="ECO:0000256" key="1">
    <source>
        <dbReference type="SAM" id="MobiDB-lite"/>
    </source>
</evidence>
<dbReference type="EMBL" id="HBGW01007199">
    <property type="protein sequence ID" value="CAD9502313.1"/>
    <property type="molecule type" value="Transcribed_RNA"/>
</dbReference>
<sequence length="161" mass="17338">MPRMSRQSTLEPTPEHAPMQPAQDQHQVSVMPVALIPIGAMPQAVRSGVHVGVLPLAHAVDSPCNKQQAMLGRALVVPGLLPFQAAAGAPQESQQLQAQTEWANLMGMQQQPPPPSPLSPAYNNGIRNRSAPPTNNELLEDAVRQMEAECLKAAMPEVYED</sequence>
<protein>
    <submittedName>
        <fullName evidence="2">Uncharacterized protein</fullName>
    </submittedName>
</protein>
<feature type="region of interest" description="Disordered" evidence="1">
    <location>
        <begin position="108"/>
        <end position="134"/>
    </location>
</feature>
<name>A0A7S2HWZ3_9DINO</name>
<organism evidence="2">
    <name type="scientific">Zooxanthella nutricula</name>
    <dbReference type="NCBI Taxonomy" id="1333877"/>
    <lineage>
        <taxon>Eukaryota</taxon>
        <taxon>Sar</taxon>
        <taxon>Alveolata</taxon>
        <taxon>Dinophyceae</taxon>
        <taxon>Peridiniales</taxon>
        <taxon>Peridiniales incertae sedis</taxon>
        <taxon>Zooxanthella</taxon>
    </lineage>
</organism>
<reference evidence="2" key="1">
    <citation type="submission" date="2021-01" db="EMBL/GenBank/DDBJ databases">
        <authorList>
            <person name="Corre E."/>
            <person name="Pelletier E."/>
            <person name="Niang G."/>
            <person name="Scheremetjew M."/>
            <person name="Finn R."/>
            <person name="Kale V."/>
            <person name="Holt S."/>
            <person name="Cochrane G."/>
            <person name="Meng A."/>
            <person name="Brown T."/>
            <person name="Cohen L."/>
        </authorList>
    </citation>
    <scope>NUCLEOTIDE SEQUENCE</scope>
    <source>
        <strain evidence="2">RCC3387</strain>
    </source>
</reference>
<proteinExistence type="predicted"/>
<feature type="region of interest" description="Disordered" evidence="1">
    <location>
        <begin position="1"/>
        <end position="26"/>
    </location>
</feature>
<accession>A0A7S2HWZ3</accession>
<feature type="compositionally biased region" description="Polar residues" evidence="1">
    <location>
        <begin position="121"/>
        <end position="134"/>
    </location>
</feature>
<gene>
    <name evidence="2" type="ORF">BRAN1462_LOCUS4679</name>
</gene>
<feature type="compositionally biased region" description="Polar residues" evidence="1">
    <location>
        <begin position="1"/>
        <end position="11"/>
    </location>
</feature>